<feature type="signal peptide" evidence="1">
    <location>
        <begin position="1"/>
        <end position="26"/>
    </location>
</feature>
<evidence type="ECO:0000313" key="5">
    <source>
        <dbReference type="EnsemblPlants" id="AES94059"/>
    </source>
</evidence>
<proteinExistence type="evidence at transcript level"/>
<gene>
    <name evidence="2" type="ordered locus">MTR_5g010380</name>
    <name evidence="4" type="ORF">MtrunA17_Chr5g0397591</name>
</gene>
<dbReference type="Proteomes" id="UP000002051">
    <property type="component" value="Chromosome 5"/>
</dbReference>
<evidence type="ECO:0000313" key="2">
    <source>
        <dbReference type="EMBL" id="AES94059.1"/>
    </source>
</evidence>
<reference evidence="7" key="5">
    <citation type="journal article" date="2018" name="Nat. Plants">
        <title>Whole-genome landscape of Medicago truncatula symbiotic genes.</title>
        <authorList>
            <person name="Pecrix Y."/>
            <person name="Staton S.E."/>
            <person name="Sallet E."/>
            <person name="Lelandais-Briere C."/>
            <person name="Moreau S."/>
            <person name="Carrere S."/>
            <person name="Blein T."/>
            <person name="Jardinaud M.F."/>
            <person name="Latrasse D."/>
            <person name="Zouine M."/>
            <person name="Zahm M."/>
            <person name="Kreplak J."/>
            <person name="Mayjonade B."/>
            <person name="Satge C."/>
            <person name="Perez M."/>
            <person name="Cauet S."/>
            <person name="Marande W."/>
            <person name="Chantry-Darmon C."/>
            <person name="Lopez-Roques C."/>
            <person name="Bouchez O."/>
            <person name="Berard A."/>
            <person name="Debelle F."/>
            <person name="Munos S."/>
            <person name="Bendahmane A."/>
            <person name="Berges H."/>
            <person name="Niebel A."/>
            <person name="Buitink J."/>
            <person name="Frugier F."/>
            <person name="Benhamed M."/>
            <person name="Crespi M."/>
            <person name="Gouzy J."/>
            <person name="Gamas P."/>
        </authorList>
    </citation>
    <scope>NUCLEOTIDE SEQUENCE [LARGE SCALE GENOMIC DNA]</scope>
    <source>
        <strain evidence="7">cv. Jemalong A17</strain>
    </source>
</reference>
<dbReference type="EnsemblPlants" id="AES94059">
    <property type="protein sequence ID" value="AES94059"/>
    <property type="gene ID" value="MTR_5g010380"/>
</dbReference>
<dbReference type="EMBL" id="BT147412">
    <property type="protein sequence ID" value="AFK47206.1"/>
    <property type="molecule type" value="mRNA"/>
</dbReference>
<sequence length="91" mass="9990">MAKTITASLILILLIVATLNDYSVEGAGKEKDVGVDDISKKFGQETDCYILYLKCVVFRILIFCPAYSTFCLHHETTAATTTTTPKAENLP</sequence>
<reference evidence="2 6" key="3">
    <citation type="journal article" date="2014" name="BMC Genomics">
        <title>An improved genome release (version Mt4.0) for the model legume Medicago truncatula.</title>
        <authorList>
            <person name="Tang H."/>
            <person name="Krishnakumar V."/>
            <person name="Bidwell S."/>
            <person name="Rosen B."/>
            <person name="Chan A."/>
            <person name="Zhou S."/>
            <person name="Gentzbittel L."/>
            <person name="Childs K.L."/>
            <person name="Yandell M."/>
            <person name="Gundlach H."/>
            <person name="Mayer K.F."/>
            <person name="Schwartz D.C."/>
            <person name="Town C.D."/>
        </authorList>
    </citation>
    <scope>GENOME REANNOTATION</scope>
    <source>
        <strain evidence="5 6">cv. Jemalong A17</strain>
    </source>
</reference>
<name>G7KC43_MEDTR</name>
<feature type="chain" id="PRO_5014573511" evidence="1">
    <location>
        <begin position="27"/>
        <end position="91"/>
    </location>
</feature>
<reference evidence="5" key="4">
    <citation type="submission" date="2015-04" db="UniProtKB">
        <authorList>
            <consortium name="EnsemblPlants"/>
        </authorList>
    </citation>
    <scope>IDENTIFICATION</scope>
    <source>
        <strain evidence="5">cv. Jemalong A17</strain>
    </source>
</reference>
<dbReference type="EMBL" id="PSQE01000005">
    <property type="protein sequence ID" value="RHN53599.1"/>
    <property type="molecule type" value="Genomic_DNA"/>
</dbReference>
<evidence type="ECO:0000313" key="6">
    <source>
        <dbReference type="Proteomes" id="UP000002051"/>
    </source>
</evidence>
<reference evidence="3" key="2">
    <citation type="submission" date="2012-05" db="EMBL/GenBank/DDBJ databases">
        <authorList>
            <person name="Krishnakumar V."/>
            <person name="Cheung F."/>
            <person name="Xiao Y."/>
            <person name="Chan A."/>
            <person name="Moskal W.A."/>
            <person name="Town C.D."/>
        </authorList>
    </citation>
    <scope>NUCLEOTIDE SEQUENCE</scope>
</reference>
<evidence type="ECO:0000313" key="7">
    <source>
        <dbReference type="Proteomes" id="UP000265566"/>
    </source>
</evidence>
<evidence type="ECO:0000256" key="1">
    <source>
        <dbReference type="SAM" id="SignalP"/>
    </source>
</evidence>
<dbReference type="HOGENOM" id="CLU_2430422_0_0_1"/>
<accession>G7KC43</accession>
<dbReference type="Proteomes" id="UP000265566">
    <property type="component" value="Chromosome 5"/>
</dbReference>
<evidence type="ECO:0000313" key="3">
    <source>
        <dbReference type="EMBL" id="AFK47206.1"/>
    </source>
</evidence>
<organism evidence="2 6">
    <name type="scientific">Medicago truncatula</name>
    <name type="common">Barrel medic</name>
    <name type="synonym">Medicago tribuloides</name>
    <dbReference type="NCBI Taxonomy" id="3880"/>
    <lineage>
        <taxon>Eukaryota</taxon>
        <taxon>Viridiplantae</taxon>
        <taxon>Streptophyta</taxon>
        <taxon>Embryophyta</taxon>
        <taxon>Tracheophyta</taxon>
        <taxon>Spermatophyta</taxon>
        <taxon>Magnoliopsida</taxon>
        <taxon>eudicotyledons</taxon>
        <taxon>Gunneridae</taxon>
        <taxon>Pentapetalae</taxon>
        <taxon>rosids</taxon>
        <taxon>fabids</taxon>
        <taxon>Fabales</taxon>
        <taxon>Fabaceae</taxon>
        <taxon>Papilionoideae</taxon>
        <taxon>50 kb inversion clade</taxon>
        <taxon>NPAAA clade</taxon>
        <taxon>Hologalegina</taxon>
        <taxon>IRL clade</taxon>
        <taxon>Trifolieae</taxon>
        <taxon>Medicago</taxon>
    </lineage>
</organism>
<dbReference type="Gramene" id="rna28523">
    <property type="protein sequence ID" value="RHN53599.1"/>
    <property type="gene ID" value="gene28523"/>
</dbReference>
<keyword evidence="1" id="KW-0732">Signal</keyword>
<reference evidence="2 6" key="1">
    <citation type="journal article" date="2011" name="Nature">
        <title>The Medicago genome provides insight into the evolution of rhizobial symbioses.</title>
        <authorList>
            <person name="Young N.D."/>
            <person name="Debelle F."/>
            <person name="Oldroyd G.E."/>
            <person name="Geurts R."/>
            <person name="Cannon S.B."/>
            <person name="Udvardi M.K."/>
            <person name="Benedito V.A."/>
            <person name="Mayer K.F."/>
            <person name="Gouzy J."/>
            <person name="Schoof H."/>
            <person name="Van de Peer Y."/>
            <person name="Proost S."/>
            <person name="Cook D.R."/>
            <person name="Meyers B.C."/>
            <person name="Spannagl M."/>
            <person name="Cheung F."/>
            <person name="De Mita S."/>
            <person name="Krishnakumar V."/>
            <person name="Gundlach H."/>
            <person name="Zhou S."/>
            <person name="Mudge J."/>
            <person name="Bharti A.K."/>
            <person name="Murray J.D."/>
            <person name="Naoumkina M.A."/>
            <person name="Rosen B."/>
            <person name="Silverstein K.A."/>
            <person name="Tang H."/>
            <person name="Rombauts S."/>
            <person name="Zhao P.X."/>
            <person name="Zhou P."/>
            <person name="Barbe V."/>
            <person name="Bardou P."/>
            <person name="Bechner M."/>
            <person name="Bellec A."/>
            <person name="Berger A."/>
            <person name="Berges H."/>
            <person name="Bidwell S."/>
            <person name="Bisseling T."/>
            <person name="Choisne N."/>
            <person name="Couloux A."/>
            <person name="Denny R."/>
            <person name="Deshpande S."/>
            <person name="Dai X."/>
            <person name="Doyle J.J."/>
            <person name="Dudez A.M."/>
            <person name="Farmer A.D."/>
            <person name="Fouteau S."/>
            <person name="Franken C."/>
            <person name="Gibelin C."/>
            <person name="Gish J."/>
            <person name="Goldstein S."/>
            <person name="Gonzalez A.J."/>
            <person name="Green P.J."/>
            <person name="Hallab A."/>
            <person name="Hartog M."/>
            <person name="Hua A."/>
            <person name="Humphray S.J."/>
            <person name="Jeong D.H."/>
            <person name="Jing Y."/>
            <person name="Jocker A."/>
            <person name="Kenton S.M."/>
            <person name="Kim D.J."/>
            <person name="Klee K."/>
            <person name="Lai H."/>
            <person name="Lang C."/>
            <person name="Lin S."/>
            <person name="Macmil S.L."/>
            <person name="Magdelenat G."/>
            <person name="Matthews L."/>
            <person name="McCorrison J."/>
            <person name="Monaghan E.L."/>
            <person name="Mun J.H."/>
            <person name="Najar F.Z."/>
            <person name="Nicholson C."/>
            <person name="Noirot C."/>
            <person name="O'Bleness M."/>
            <person name="Paule C.R."/>
            <person name="Poulain J."/>
            <person name="Prion F."/>
            <person name="Qin B."/>
            <person name="Qu C."/>
            <person name="Retzel E.F."/>
            <person name="Riddle C."/>
            <person name="Sallet E."/>
            <person name="Samain S."/>
            <person name="Samson N."/>
            <person name="Sanders I."/>
            <person name="Saurat O."/>
            <person name="Scarpelli C."/>
            <person name="Schiex T."/>
            <person name="Segurens B."/>
            <person name="Severin A.J."/>
            <person name="Sherrier D.J."/>
            <person name="Shi R."/>
            <person name="Sims S."/>
            <person name="Singer S.R."/>
            <person name="Sinharoy S."/>
            <person name="Sterck L."/>
            <person name="Viollet A."/>
            <person name="Wang B.B."/>
            <person name="Wang K."/>
            <person name="Wang M."/>
            <person name="Wang X."/>
            <person name="Warfsmann J."/>
            <person name="Weissenbach J."/>
            <person name="White D.D."/>
            <person name="White J.D."/>
            <person name="Wiley G.B."/>
            <person name="Wincker P."/>
            <person name="Xing Y."/>
            <person name="Yang L."/>
            <person name="Yao Z."/>
            <person name="Ying F."/>
            <person name="Zhai J."/>
            <person name="Zhou L."/>
            <person name="Zuber A."/>
            <person name="Denarie J."/>
            <person name="Dixon R.A."/>
            <person name="May G.D."/>
            <person name="Schwartz D.C."/>
            <person name="Rogers J."/>
            <person name="Quetier F."/>
            <person name="Town C.D."/>
            <person name="Roe B.A."/>
        </authorList>
    </citation>
    <scope>NUCLEOTIDE SEQUENCE [LARGE SCALE GENOMIC DNA]</scope>
    <source>
        <strain evidence="2">A17</strain>
        <strain evidence="5 6">cv. Jemalong A17</strain>
    </source>
</reference>
<evidence type="ECO:0000313" key="4">
    <source>
        <dbReference type="EMBL" id="RHN53599.1"/>
    </source>
</evidence>
<dbReference type="EMBL" id="CM001221">
    <property type="protein sequence ID" value="AES94059.1"/>
    <property type="molecule type" value="Genomic_DNA"/>
</dbReference>
<protein>
    <submittedName>
        <fullName evidence="2">RALF-like protein</fullName>
    </submittedName>
</protein>
<dbReference type="PaxDb" id="3880-AES94059"/>
<keyword evidence="6" id="KW-1185">Reference proteome</keyword>
<dbReference type="AlphaFoldDB" id="G7KC43"/>
<reference evidence="4" key="6">
    <citation type="journal article" date="2018" name="Nat. Plants">
        <title>Whole-genome landscape of Medicago truncatula symbiotic genes.</title>
        <authorList>
            <person name="Pecrix Y."/>
            <person name="Gamas P."/>
            <person name="Carrere S."/>
        </authorList>
    </citation>
    <scope>NUCLEOTIDE SEQUENCE</scope>
    <source>
        <tissue evidence="4">Leaves</tissue>
    </source>
</reference>